<dbReference type="AlphaFoldDB" id="A0A9W2Y6I0"/>
<dbReference type="Pfam" id="PF00530">
    <property type="entry name" value="SRCR"/>
    <property type="match status" value="5"/>
</dbReference>
<feature type="disulfide bond" evidence="8">
    <location>
        <begin position="94"/>
        <end position="104"/>
    </location>
</feature>
<keyword evidence="9" id="KW-0812">Transmembrane</keyword>
<dbReference type="SUPFAM" id="SSF56487">
    <property type="entry name" value="SRCR-like"/>
    <property type="match status" value="5"/>
</dbReference>
<dbReference type="Proteomes" id="UP000515150">
    <property type="component" value="Chromosome 2"/>
</dbReference>
<keyword evidence="4" id="KW-0677">Repeat</keyword>
<evidence type="ECO:0000256" key="8">
    <source>
        <dbReference type="PROSITE-ProRule" id="PRU00196"/>
    </source>
</evidence>
<evidence type="ECO:0000256" key="2">
    <source>
        <dbReference type="ARBA" id="ARBA00022525"/>
    </source>
</evidence>
<feature type="chain" id="PRO_5040844118" evidence="10">
    <location>
        <begin position="17"/>
        <end position="703"/>
    </location>
</feature>
<feature type="signal peptide" evidence="10">
    <location>
        <begin position="1"/>
        <end position="16"/>
    </location>
</feature>
<dbReference type="InterPro" id="IPR007110">
    <property type="entry name" value="Ig-like_dom"/>
</dbReference>
<dbReference type="GO" id="GO:0016020">
    <property type="term" value="C:membrane"/>
    <property type="evidence" value="ECO:0007669"/>
    <property type="project" value="InterPro"/>
</dbReference>
<dbReference type="PRINTS" id="PR00258">
    <property type="entry name" value="SPERACTRCPTR"/>
</dbReference>
<dbReference type="PANTHER" id="PTHR19331">
    <property type="entry name" value="SCAVENGER RECEPTOR DOMAIN-CONTAINING"/>
    <property type="match status" value="1"/>
</dbReference>
<name>A0A9W2Y6I0_BETSP</name>
<dbReference type="OrthoDB" id="536948at2759"/>
<feature type="disulfide bond" evidence="8">
    <location>
        <begin position="498"/>
        <end position="508"/>
    </location>
</feature>
<protein>
    <submittedName>
        <fullName evidence="14">Scavenger receptor cysteine-rich type 1 protein M130-like isoform X1</fullName>
    </submittedName>
</protein>
<evidence type="ECO:0000256" key="10">
    <source>
        <dbReference type="SAM" id="SignalP"/>
    </source>
</evidence>
<evidence type="ECO:0000313" key="13">
    <source>
        <dbReference type="Proteomes" id="UP000515150"/>
    </source>
</evidence>
<dbReference type="Gene3D" id="3.10.250.10">
    <property type="entry name" value="SRCR-like domain"/>
    <property type="match status" value="5"/>
</dbReference>
<feature type="domain" description="SRCR" evidence="11">
    <location>
        <begin position="229"/>
        <end position="324"/>
    </location>
</feature>
<feature type="disulfide bond" evidence="8">
    <location>
        <begin position="296"/>
        <end position="306"/>
    </location>
</feature>
<organism evidence="13 14">
    <name type="scientific">Betta splendens</name>
    <name type="common">Siamese fighting fish</name>
    <dbReference type="NCBI Taxonomy" id="158456"/>
    <lineage>
        <taxon>Eukaryota</taxon>
        <taxon>Metazoa</taxon>
        <taxon>Chordata</taxon>
        <taxon>Craniata</taxon>
        <taxon>Vertebrata</taxon>
        <taxon>Euteleostomi</taxon>
        <taxon>Actinopterygii</taxon>
        <taxon>Neopterygii</taxon>
        <taxon>Teleostei</taxon>
        <taxon>Neoteleostei</taxon>
        <taxon>Acanthomorphata</taxon>
        <taxon>Anabantaria</taxon>
        <taxon>Anabantiformes</taxon>
        <taxon>Anabantoidei</taxon>
        <taxon>Osphronemidae</taxon>
        <taxon>Betta</taxon>
    </lineage>
</organism>
<dbReference type="PANTHER" id="PTHR19331:SF22">
    <property type="entry name" value="DELETED IN MALIGNANT BRAIN TUMORS 1 PROTEIN"/>
    <property type="match status" value="1"/>
</dbReference>
<evidence type="ECO:0000256" key="9">
    <source>
        <dbReference type="SAM" id="Phobius"/>
    </source>
</evidence>
<dbReference type="KEGG" id="bspl:129604942"/>
<feature type="domain" description="SRCR" evidence="11">
    <location>
        <begin position="325"/>
        <end position="427"/>
    </location>
</feature>
<dbReference type="FunFam" id="3.10.250.10:FF:000013">
    <property type="entry name" value="CD163 molecule like 1"/>
    <property type="match status" value="2"/>
</dbReference>
<dbReference type="PROSITE" id="PS50287">
    <property type="entry name" value="SRCR_2"/>
    <property type="match status" value="5"/>
</dbReference>
<evidence type="ECO:0000259" key="11">
    <source>
        <dbReference type="PROSITE" id="PS50287"/>
    </source>
</evidence>
<feature type="domain" description="SRCR" evidence="11">
    <location>
        <begin position="432"/>
        <end position="536"/>
    </location>
</feature>
<dbReference type="GeneID" id="129604942"/>
<dbReference type="Pfam" id="PF00047">
    <property type="entry name" value="ig"/>
    <property type="match status" value="1"/>
</dbReference>
<evidence type="ECO:0000256" key="6">
    <source>
        <dbReference type="ARBA" id="ARBA00023180"/>
    </source>
</evidence>
<keyword evidence="7" id="KW-0393">Immunoglobulin domain</keyword>
<comment type="subcellular location">
    <subcellularLocation>
        <location evidence="1">Secreted</location>
    </subcellularLocation>
</comment>
<dbReference type="InterPro" id="IPR036179">
    <property type="entry name" value="Ig-like_dom_sf"/>
</dbReference>
<evidence type="ECO:0000256" key="5">
    <source>
        <dbReference type="ARBA" id="ARBA00023157"/>
    </source>
</evidence>
<keyword evidence="3 10" id="KW-0732">Signal</keyword>
<reference evidence="14" key="1">
    <citation type="submission" date="2025-08" db="UniProtKB">
        <authorList>
            <consortium name="RefSeq"/>
        </authorList>
    </citation>
    <scope>IDENTIFICATION</scope>
</reference>
<gene>
    <name evidence="14" type="primary">LOC129604942</name>
</gene>
<dbReference type="InterPro" id="IPR036772">
    <property type="entry name" value="SRCR-like_dom_sf"/>
</dbReference>
<accession>A0A9W2Y6I0</accession>
<dbReference type="Gene3D" id="2.60.40.10">
    <property type="entry name" value="Immunoglobulins"/>
    <property type="match status" value="1"/>
</dbReference>
<dbReference type="RefSeq" id="XP_055369435.1">
    <property type="nucleotide sequence ID" value="XM_055513460.1"/>
</dbReference>
<proteinExistence type="predicted"/>
<evidence type="ECO:0000259" key="12">
    <source>
        <dbReference type="PROSITE" id="PS50835"/>
    </source>
</evidence>
<dbReference type="InterPro" id="IPR013783">
    <property type="entry name" value="Ig-like_fold"/>
</dbReference>
<evidence type="ECO:0000256" key="1">
    <source>
        <dbReference type="ARBA" id="ARBA00004613"/>
    </source>
</evidence>
<dbReference type="InterPro" id="IPR001190">
    <property type="entry name" value="SRCR"/>
</dbReference>
<dbReference type="PROSITE" id="PS50835">
    <property type="entry name" value="IG_LIKE"/>
    <property type="match status" value="1"/>
</dbReference>
<keyword evidence="6" id="KW-0325">Glycoprotein</keyword>
<keyword evidence="5 8" id="KW-1015">Disulfide bond</keyword>
<dbReference type="InterPro" id="IPR013151">
    <property type="entry name" value="Immunoglobulin_dom"/>
</dbReference>
<feature type="transmembrane region" description="Helical" evidence="9">
    <location>
        <begin position="639"/>
        <end position="661"/>
    </location>
</feature>
<feature type="domain" description="SRCR" evidence="11">
    <location>
        <begin position="122"/>
        <end position="224"/>
    </location>
</feature>
<feature type="domain" description="SRCR" evidence="11">
    <location>
        <begin position="28"/>
        <end position="119"/>
    </location>
</feature>
<keyword evidence="13" id="KW-1185">Reference proteome</keyword>
<feature type="disulfide bond" evidence="8">
    <location>
        <begin position="193"/>
        <end position="203"/>
    </location>
</feature>
<dbReference type="SUPFAM" id="SSF48726">
    <property type="entry name" value="Immunoglobulin"/>
    <property type="match status" value="1"/>
</dbReference>
<keyword evidence="9" id="KW-1133">Transmembrane helix</keyword>
<feature type="disulfide bond" evidence="8">
    <location>
        <begin position="396"/>
        <end position="406"/>
    </location>
</feature>
<dbReference type="SMART" id="SM00202">
    <property type="entry name" value="SR"/>
    <property type="match status" value="5"/>
</dbReference>
<comment type="caution">
    <text evidence="8">Lacks conserved residue(s) required for the propagation of feature annotation.</text>
</comment>
<sequence length="703" mass="76400">MDHLLLLLLWSSGTQAEENHMSTEPDELRLVGGDSRCAGILELKHEDWRPVAGRDWTLRDAAVVCKELDCGSVVSIRHKEESLARLQWWIRKDCVRSGSALRECVVSSYTDFTLNLTCSDSVRLLDGTSLCSGRLEVRSNQSNQGWSSVCEADFDQQDAEVVCRELGCGAPSALQGALYGEVEAPVGSKEFQCGGHESALLDCRSSDSARTTCSPGKAVGLTCSEPDELRLVGGDSRCAGILELKHEGDWRPVTGYVWTLKEAAVFCRELDCGSAVSISWREESSDTPMWQLIPECVQSGTVLGECVSVFTYSSSSQGFTCTNSVRLLDGTSLCSGRLEVRSNQSNQGWSSVCEADFDQQDAEVVCRELGCGAPSALQGALYGEVEAPVWSKEFQCGGHESALLDCRSSDSATTTCSPGKAVGLTCSESDEIRLVEGGSRCAGRLEMKLGDWRPVSGTDWNMPDAAVVCRELDCGSAVSVELRQESSDRPVWRISSDCLQSESVLKACLTPSTSTFIQNLICSDLLLQPIISVSSMNGVSQVHQQGSQVFRGFSFTITCSIQPQYPGGSFHLTFTSSSSNAEHNYTQPPFNHSAHFLFPVAQPAHQGNYTCVYQVYVFSHNFSSESHRLSVSVSDPPEFPVKVVFLPLTLLLLSATLYFYCKATRGQTSSRQEDTELVNYPLDVGAAEGEGDVQGVHSTPSRI</sequence>
<feature type="domain" description="Ig-like" evidence="12">
    <location>
        <begin position="529"/>
        <end position="630"/>
    </location>
</feature>
<evidence type="ECO:0000256" key="4">
    <source>
        <dbReference type="ARBA" id="ARBA00022737"/>
    </source>
</evidence>
<evidence type="ECO:0000256" key="7">
    <source>
        <dbReference type="ARBA" id="ARBA00023319"/>
    </source>
</evidence>
<keyword evidence="9" id="KW-0472">Membrane</keyword>
<evidence type="ECO:0000313" key="14">
    <source>
        <dbReference type="RefSeq" id="XP_055369435.1"/>
    </source>
</evidence>
<keyword evidence="2" id="KW-0964">Secreted</keyword>
<evidence type="ECO:0000256" key="3">
    <source>
        <dbReference type="ARBA" id="ARBA00022729"/>
    </source>
</evidence>